<evidence type="ECO:0000313" key="4">
    <source>
        <dbReference type="Proteomes" id="UP001142489"/>
    </source>
</evidence>
<gene>
    <name evidence="3" type="ORF">JRQ81_004603</name>
</gene>
<sequence length="201" mass="23155">MLRGMKMCPKQTACCFCRGRWLTFWLVLTVAQGKDSPLSTRKGNQDAAVEFTKADDGLIDNIKFPSECSSRKITKRSSSFGTLKFRGLESQETNCQIFPVTTPSPRTTKPRTTTQNPRKPTHHVGAVVPGRRPWFFPFVPYYWRPHTHTFWNPLLPCNRGTWSRNTICSDKSQSDESSEEKRGKRRQSPKIQRRSKESLED</sequence>
<name>A0A9Q0XHH0_9SAUR</name>
<accession>A0A9Q0XHH0</accession>
<dbReference type="Proteomes" id="UP001142489">
    <property type="component" value="Unassembled WGS sequence"/>
</dbReference>
<dbReference type="EMBL" id="JAPFRF010000012">
    <property type="protein sequence ID" value="KAJ7313313.1"/>
    <property type="molecule type" value="Genomic_DNA"/>
</dbReference>
<keyword evidence="4" id="KW-1185">Reference proteome</keyword>
<keyword evidence="2" id="KW-0732">Signal</keyword>
<evidence type="ECO:0000256" key="1">
    <source>
        <dbReference type="SAM" id="MobiDB-lite"/>
    </source>
</evidence>
<feature type="compositionally biased region" description="Low complexity" evidence="1">
    <location>
        <begin position="99"/>
        <end position="118"/>
    </location>
</feature>
<proteinExistence type="predicted"/>
<organism evidence="3 4">
    <name type="scientific">Phrynocephalus forsythii</name>
    <dbReference type="NCBI Taxonomy" id="171643"/>
    <lineage>
        <taxon>Eukaryota</taxon>
        <taxon>Metazoa</taxon>
        <taxon>Chordata</taxon>
        <taxon>Craniata</taxon>
        <taxon>Vertebrata</taxon>
        <taxon>Euteleostomi</taxon>
        <taxon>Lepidosauria</taxon>
        <taxon>Squamata</taxon>
        <taxon>Bifurcata</taxon>
        <taxon>Unidentata</taxon>
        <taxon>Episquamata</taxon>
        <taxon>Toxicofera</taxon>
        <taxon>Iguania</taxon>
        <taxon>Acrodonta</taxon>
        <taxon>Agamidae</taxon>
        <taxon>Agaminae</taxon>
        <taxon>Phrynocephalus</taxon>
    </lineage>
</organism>
<dbReference type="AlphaFoldDB" id="A0A9Q0XHH0"/>
<evidence type="ECO:0000313" key="3">
    <source>
        <dbReference type="EMBL" id="KAJ7313313.1"/>
    </source>
</evidence>
<comment type="caution">
    <text evidence="3">The sequence shown here is derived from an EMBL/GenBank/DDBJ whole genome shotgun (WGS) entry which is preliminary data.</text>
</comment>
<feature type="signal peptide" evidence="2">
    <location>
        <begin position="1"/>
        <end position="33"/>
    </location>
</feature>
<feature type="chain" id="PRO_5040220127" evidence="2">
    <location>
        <begin position="34"/>
        <end position="201"/>
    </location>
</feature>
<feature type="region of interest" description="Disordered" evidence="1">
    <location>
        <begin position="168"/>
        <end position="201"/>
    </location>
</feature>
<reference evidence="3" key="1">
    <citation type="journal article" date="2023" name="DNA Res.">
        <title>Chromosome-level genome assembly of Phrynocephalus forsythii using third-generation DNA sequencing and Hi-C analysis.</title>
        <authorList>
            <person name="Qi Y."/>
            <person name="Zhao W."/>
            <person name="Zhao Y."/>
            <person name="Niu C."/>
            <person name="Cao S."/>
            <person name="Zhang Y."/>
        </authorList>
    </citation>
    <scope>NUCLEOTIDE SEQUENCE</scope>
    <source>
        <tissue evidence="3">Muscle</tissue>
    </source>
</reference>
<feature type="region of interest" description="Disordered" evidence="1">
    <location>
        <begin position="98"/>
        <end position="125"/>
    </location>
</feature>
<evidence type="ECO:0000256" key="2">
    <source>
        <dbReference type="SAM" id="SignalP"/>
    </source>
</evidence>
<protein>
    <submittedName>
        <fullName evidence="3">Uncharacterized protein</fullName>
    </submittedName>
</protein>
<feature type="compositionally biased region" description="Basic residues" evidence="1">
    <location>
        <begin position="183"/>
        <end position="193"/>
    </location>
</feature>